<sequence length="78" mass="9025">MLHELRSSMKPDFQSPVADIRREVHEEGTCMSVLEEKKDDLCLTNNGILVKVRKLKGEQKCLTDKLADLEDRSRRNNI</sequence>
<reference evidence="1" key="1">
    <citation type="submission" date="2022-03" db="EMBL/GenBank/DDBJ databases">
        <authorList>
            <person name="Alioto T."/>
            <person name="Alioto T."/>
            <person name="Gomez Garrido J."/>
        </authorList>
    </citation>
    <scope>NUCLEOTIDE SEQUENCE</scope>
</reference>
<protein>
    <submittedName>
        <fullName evidence="1">Uncharacterized protein</fullName>
    </submittedName>
</protein>
<dbReference type="EMBL" id="OW240914">
    <property type="protein sequence ID" value="CAH2272695.1"/>
    <property type="molecule type" value="Genomic_DNA"/>
</dbReference>
<evidence type="ECO:0000313" key="1">
    <source>
        <dbReference type="EMBL" id="CAH2272695.1"/>
    </source>
</evidence>
<gene>
    <name evidence="1" type="ORF">PECUL_23A051929</name>
</gene>
<dbReference type="Proteomes" id="UP001295444">
    <property type="component" value="Chromosome 03"/>
</dbReference>
<dbReference type="AlphaFoldDB" id="A0AAD1RLD4"/>
<keyword evidence="2" id="KW-1185">Reference proteome</keyword>
<evidence type="ECO:0000313" key="2">
    <source>
        <dbReference type="Proteomes" id="UP001295444"/>
    </source>
</evidence>
<accession>A0AAD1RLD4</accession>
<organism evidence="1 2">
    <name type="scientific">Pelobates cultripes</name>
    <name type="common">Western spadefoot toad</name>
    <dbReference type="NCBI Taxonomy" id="61616"/>
    <lineage>
        <taxon>Eukaryota</taxon>
        <taxon>Metazoa</taxon>
        <taxon>Chordata</taxon>
        <taxon>Craniata</taxon>
        <taxon>Vertebrata</taxon>
        <taxon>Euteleostomi</taxon>
        <taxon>Amphibia</taxon>
        <taxon>Batrachia</taxon>
        <taxon>Anura</taxon>
        <taxon>Pelobatoidea</taxon>
        <taxon>Pelobatidae</taxon>
        <taxon>Pelobates</taxon>
    </lineage>
</organism>
<name>A0AAD1RLD4_PELCU</name>
<proteinExistence type="predicted"/>